<dbReference type="PANTHER" id="PTHR15090:SF0">
    <property type="entry name" value="SEQUESTOSOME-1"/>
    <property type="match status" value="1"/>
</dbReference>
<evidence type="ECO:0000256" key="4">
    <source>
        <dbReference type="SAM" id="MobiDB-lite"/>
    </source>
</evidence>
<evidence type="ECO:0000313" key="7">
    <source>
        <dbReference type="EMBL" id="KAG5173679.1"/>
    </source>
</evidence>
<comment type="caution">
    <text evidence="7">The sequence shown here is derived from an EMBL/GenBank/DDBJ whole genome shotgun (WGS) entry which is preliminary data.</text>
</comment>
<dbReference type="GO" id="GO:0008270">
    <property type="term" value="F:zinc ion binding"/>
    <property type="evidence" value="ECO:0007669"/>
    <property type="project" value="UniProtKB-KW"/>
</dbReference>
<dbReference type="Gene3D" id="3.30.60.90">
    <property type="match status" value="2"/>
</dbReference>
<sequence>MDGILDRFTIATSFPEKDTGEPNEQTYVSHLKVWQGAGREGDSMQCRYIVLSEHHDGSACLHKSKLNSNGTLSVGKTFRLSGLRKVVVSSPYLFSLIFSKTYRWRSEARADQTEFLETLISTFRKVTKGQIPLQLTGLHDCELYEMKTLFDIDVDTPTDDVPSHSAPDSSQIDGKSPSPSRNCNESSYRQISVSQDNSIASMQTMFAISSAPVNPANSSSLKQDPPIHSALCFFCDSRIVGDRYPVKKCLDCPDFDCCSTCFVITPQQHPDHAFVRIKASEDHIRARPSVKQMHNTTCKGCSMSIYGCRFKCMHPECPDYNLCETCEALPIPVHSVLHPMLKIKTPGTLIPLVRSSMHGNMACESPSFTSPTDRTTVIPKLELIPKLEFESTVFQLPTDTNPWSNSLTNKNVTSELPKRRSLPVPLTVTNLVDPLQTRVSLTNANTFTDMTIPDNPNSVSTSAYNPKSAIPMEMRPSCASNLTLTKPSKLPEPLQFNTNDSSIAIDHPFITQSSQLGCEELSPSLTNGKDGYSRSTAHSTSLVVSPEEEDDIDLVSVSSSPIDDDDEGLFRECRIHISPEPVLTGRMLRESESAKDYVLVDDFVYKH</sequence>
<evidence type="ECO:0000256" key="1">
    <source>
        <dbReference type="ARBA" id="ARBA00022723"/>
    </source>
</evidence>
<evidence type="ECO:0000259" key="6">
    <source>
        <dbReference type="SMART" id="SM01313"/>
    </source>
</evidence>
<dbReference type="SMART" id="SM01313">
    <property type="entry name" value="Sec3-PIP2_bind"/>
    <property type="match status" value="1"/>
</dbReference>
<dbReference type="Gene3D" id="2.30.29.90">
    <property type="match status" value="1"/>
</dbReference>
<dbReference type="GO" id="GO:0016235">
    <property type="term" value="C:aggresome"/>
    <property type="evidence" value="ECO:0007669"/>
    <property type="project" value="TreeGrafter"/>
</dbReference>
<organism evidence="7">
    <name type="scientific">Psilocybe cubensis</name>
    <name type="common">Psychedelic mushroom</name>
    <name type="synonym">Stropharia cubensis</name>
    <dbReference type="NCBI Taxonomy" id="181762"/>
    <lineage>
        <taxon>Eukaryota</taxon>
        <taxon>Fungi</taxon>
        <taxon>Dikarya</taxon>
        <taxon>Basidiomycota</taxon>
        <taxon>Agaricomycotina</taxon>
        <taxon>Agaricomycetes</taxon>
        <taxon>Agaricomycetidae</taxon>
        <taxon>Agaricales</taxon>
        <taxon>Agaricineae</taxon>
        <taxon>Strophariaceae</taxon>
        <taxon>Psilocybe</taxon>
    </lineage>
</organism>
<reference evidence="7" key="1">
    <citation type="submission" date="2021-02" db="EMBL/GenBank/DDBJ databases">
        <title>Psilocybe cubensis genome.</title>
        <authorList>
            <person name="Mckernan K.J."/>
            <person name="Crawford S."/>
            <person name="Trippe A."/>
            <person name="Kane L.T."/>
            <person name="Mclaughlin S."/>
        </authorList>
    </citation>
    <scope>NUCLEOTIDE SEQUENCE [LARGE SCALE GENOMIC DNA]</scope>
    <source>
        <strain evidence="7">MGC-MH-2018</strain>
    </source>
</reference>
<protein>
    <recommendedName>
        <fullName evidence="8">ZZ-type domain-containing protein</fullName>
    </recommendedName>
</protein>
<dbReference type="GO" id="GO:0000423">
    <property type="term" value="P:mitophagy"/>
    <property type="evidence" value="ECO:0007669"/>
    <property type="project" value="TreeGrafter"/>
</dbReference>
<dbReference type="GO" id="GO:0035973">
    <property type="term" value="P:aggrephagy"/>
    <property type="evidence" value="ECO:0007669"/>
    <property type="project" value="TreeGrafter"/>
</dbReference>
<dbReference type="InterPro" id="IPR000433">
    <property type="entry name" value="Znf_ZZ"/>
</dbReference>
<feature type="region of interest" description="Disordered" evidence="4">
    <location>
        <begin position="158"/>
        <end position="187"/>
    </location>
</feature>
<dbReference type="InterPro" id="IPR028258">
    <property type="entry name" value="Sec3-PIP2_bind"/>
</dbReference>
<dbReference type="GO" id="GO:0007032">
    <property type="term" value="P:endosome organization"/>
    <property type="evidence" value="ECO:0007669"/>
    <property type="project" value="TreeGrafter"/>
</dbReference>
<dbReference type="GO" id="GO:0044753">
    <property type="term" value="C:amphisome"/>
    <property type="evidence" value="ECO:0007669"/>
    <property type="project" value="TreeGrafter"/>
</dbReference>
<evidence type="ECO:0000256" key="3">
    <source>
        <dbReference type="ARBA" id="ARBA00022833"/>
    </source>
</evidence>
<proteinExistence type="predicted"/>
<dbReference type="PANTHER" id="PTHR15090">
    <property type="entry name" value="SEQUESTOSOME 1-RELATED"/>
    <property type="match status" value="1"/>
</dbReference>
<feature type="compositionally biased region" description="Polar residues" evidence="4">
    <location>
        <begin position="527"/>
        <end position="543"/>
    </location>
</feature>
<dbReference type="InterPro" id="IPR043145">
    <property type="entry name" value="Znf_ZZ_sf"/>
</dbReference>
<evidence type="ECO:0008006" key="8">
    <source>
        <dbReference type="Google" id="ProtNLM"/>
    </source>
</evidence>
<dbReference type="GO" id="GO:0070530">
    <property type="term" value="F:K63-linked polyubiquitin modification-dependent protein binding"/>
    <property type="evidence" value="ECO:0007669"/>
    <property type="project" value="TreeGrafter"/>
</dbReference>
<dbReference type="Pfam" id="PF15277">
    <property type="entry name" value="Sec3-PIP2_bind"/>
    <property type="match status" value="1"/>
</dbReference>
<keyword evidence="3" id="KW-0862">Zinc</keyword>
<evidence type="ECO:0000259" key="5">
    <source>
        <dbReference type="SMART" id="SM00291"/>
    </source>
</evidence>
<feature type="domain" description="ZZ-type" evidence="5">
    <location>
        <begin position="292"/>
        <end position="340"/>
    </location>
</feature>
<evidence type="ECO:0000256" key="2">
    <source>
        <dbReference type="ARBA" id="ARBA00022771"/>
    </source>
</evidence>
<dbReference type="InterPro" id="IPR052260">
    <property type="entry name" value="Autophagy_Rcpt_SigReg"/>
</dbReference>
<name>A0A8H7Y9A4_PSICU</name>
<dbReference type="EMBL" id="JAFIQS010000001">
    <property type="protein sequence ID" value="KAG5173679.1"/>
    <property type="molecule type" value="Genomic_DNA"/>
</dbReference>
<feature type="region of interest" description="Disordered" evidence="4">
    <location>
        <begin position="527"/>
        <end position="547"/>
    </location>
</feature>
<dbReference type="GO" id="GO:0005080">
    <property type="term" value="F:protein kinase C binding"/>
    <property type="evidence" value="ECO:0007669"/>
    <property type="project" value="TreeGrafter"/>
</dbReference>
<feature type="compositionally biased region" description="Polar residues" evidence="4">
    <location>
        <begin position="166"/>
        <end position="187"/>
    </location>
</feature>
<dbReference type="CDD" id="cd02340">
    <property type="entry name" value="ZZ_NBR1_like"/>
    <property type="match status" value="2"/>
</dbReference>
<gene>
    <name evidence="7" type="ORF">JR316_000336</name>
</gene>
<feature type="domain" description="ZZ-type" evidence="5">
    <location>
        <begin position="226"/>
        <end position="274"/>
    </location>
</feature>
<keyword evidence="1" id="KW-0479">Metal-binding</keyword>
<dbReference type="SMART" id="SM00291">
    <property type="entry name" value="ZnF_ZZ"/>
    <property type="match status" value="2"/>
</dbReference>
<keyword evidence="2" id="KW-0863">Zinc-finger</keyword>
<accession>A0A8H7Y9A4</accession>
<feature type="domain" description="Exocyst complex component Sec3 PIP2-binding N-terminal" evidence="6">
    <location>
        <begin position="42"/>
        <end position="126"/>
    </location>
</feature>
<dbReference type="SUPFAM" id="SSF57850">
    <property type="entry name" value="RING/U-box"/>
    <property type="match status" value="2"/>
</dbReference>
<dbReference type="AlphaFoldDB" id="A0A8H7Y9A4"/>